<comment type="caution">
    <text evidence="2">The sequence shown here is derived from an EMBL/GenBank/DDBJ whole genome shotgun (WGS) entry which is preliminary data.</text>
</comment>
<dbReference type="Proteomes" id="UP000311382">
    <property type="component" value="Unassembled WGS sequence"/>
</dbReference>
<reference evidence="2 3" key="1">
    <citation type="submission" date="2019-03" db="EMBL/GenBank/DDBJ databases">
        <title>Rhodosporidium diobovatum UCD-FST 08-225 genome sequencing, assembly, and annotation.</title>
        <authorList>
            <person name="Fakankun I.U."/>
            <person name="Fristensky B."/>
            <person name="Levin D.B."/>
        </authorList>
    </citation>
    <scope>NUCLEOTIDE SEQUENCE [LARGE SCALE GENOMIC DNA]</scope>
    <source>
        <strain evidence="2 3">UCD-FST 08-225</strain>
    </source>
</reference>
<dbReference type="AlphaFoldDB" id="A0A5C5G755"/>
<feature type="compositionally biased region" description="Basic and acidic residues" evidence="1">
    <location>
        <begin position="164"/>
        <end position="186"/>
    </location>
</feature>
<sequence>MTRSRLGPQTKSSEVQQAVLLQAWDQLHKLDKFEPPLLSPSLTPLHHTASLYSSIRSLRPGTIDADSNTRLLHALLMLFQLASLETLGASSSATYQAQYLSLAARNVAEVLSWADFTGHEYSEALCARALVAWGEQHLLRFVSRPSQSRRTHGPAQVTSLTYRTGEKRATAAHEWPLRRVRERSDHGNAQASEKGKRSERVSSKHRSHGFQTSSQLFCQPSLLAAPPYRARPPTRQGDAQPSLHTAFIPTAPKPKPSAISPLLTQSERRSTDTPLPPSRSDVSDPSVVRWRRQPLRMRFWRVPPRRAAAQAGRGITHEAAPVPWDARSGDLRDCVGKMTASE</sequence>
<evidence type="ECO:0000256" key="1">
    <source>
        <dbReference type="SAM" id="MobiDB-lite"/>
    </source>
</evidence>
<organism evidence="2 3">
    <name type="scientific">Rhodotorula diobovata</name>
    <dbReference type="NCBI Taxonomy" id="5288"/>
    <lineage>
        <taxon>Eukaryota</taxon>
        <taxon>Fungi</taxon>
        <taxon>Dikarya</taxon>
        <taxon>Basidiomycota</taxon>
        <taxon>Pucciniomycotina</taxon>
        <taxon>Microbotryomycetes</taxon>
        <taxon>Sporidiobolales</taxon>
        <taxon>Sporidiobolaceae</taxon>
        <taxon>Rhodotorula</taxon>
    </lineage>
</organism>
<protein>
    <submittedName>
        <fullName evidence="2">Uncharacterized protein</fullName>
    </submittedName>
</protein>
<feature type="region of interest" description="Disordered" evidence="1">
    <location>
        <begin position="144"/>
        <end position="286"/>
    </location>
</feature>
<gene>
    <name evidence="2" type="ORF">DMC30DRAFT_163265</name>
</gene>
<feature type="compositionally biased region" description="Polar residues" evidence="1">
    <location>
        <begin position="209"/>
        <end position="218"/>
    </location>
</feature>
<proteinExistence type="predicted"/>
<accession>A0A5C5G755</accession>
<keyword evidence="3" id="KW-1185">Reference proteome</keyword>
<evidence type="ECO:0000313" key="2">
    <source>
        <dbReference type="EMBL" id="TNY24316.1"/>
    </source>
</evidence>
<feature type="compositionally biased region" description="Basic and acidic residues" evidence="1">
    <location>
        <begin position="193"/>
        <end position="202"/>
    </location>
</feature>
<name>A0A5C5G755_9BASI</name>
<dbReference type="EMBL" id="SOZI01000003">
    <property type="protein sequence ID" value="TNY24316.1"/>
    <property type="molecule type" value="Genomic_DNA"/>
</dbReference>
<evidence type="ECO:0000313" key="3">
    <source>
        <dbReference type="Proteomes" id="UP000311382"/>
    </source>
</evidence>
<feature type="compositionally biased region" description="Low complexity" evidence="1">
    <location>
        <begin position="224"/>
        <end position="235"/>
    </location>
</feature>